<evidence type="ECO:0000256" key="2">
    <source>
        <dbReference type="ARBA" id="ARBA00022692"/>
    </source>
</evidence>
<feature type="transmembrane region" description="Helical" evidence="5">
    <location>
        <begin position="25"/>
        <end position="55"/>
    </location>
</feature>
<gene>
    <name evidence="6" type="ORF">J2Z79_001587</name>
</gene>
<sequence>MTALQFTLYVPGDSWVHRLDPVSKMLITVVGLACTFLLPGHLAPALLLAASLALLATAGVLRRTAAVFAGVALIAVTFFVVQGLVYAGNETPALALGPLTFYREGLLLGLRLTLRLYNILASSLILILTTRPSDLVESLMRRGLPARFGYVIIAVLQIIPTMVEASNRITDAQRSRGMETEGSLWVRLRAFIPLMGPLVTSSLIATEERALALEVRGFASNRRPTFLNEESIPGYAWPVRIAALAVLLLGIAGRVVLS</sequence>
<keyword evidence="2 5" id="KW-0812">Transmembrane</keyword>
<evidence type="ECO:0000256" key="1">
    <source>
        <dbReference type="ARBA" id="ARBA00004141"/>
    </source>
</evidence>
<comment type="caution">
    <text evidence="6">The sequence shown here is derived from an EMBL/GenBank/DDBJ whole genome shotgun (WGS) entry which is preliminary data.</text>
</comment>
<dbReference type="PANTHER" id="PTHR33514:SF13">
    <property type="entry name" value="PROTEIN ABCI12, CHLOROPLASTIC"/>
    <property type="match status" value="1"/>
</dbReference>
<feature type="transmembrane region" description="Helical" evidence="5">
    <location>
        <begin position="148"/>
        <end position="166"/>
    </location>
</feature>
<feature type="transmembrane region" description="Helical" evidence="5">
    <location>
        <begin position="235"/>
        <end position="257"/>
    </location>
</feature>
<dbReference type="PANTHER" id="PTHR33514">
    <property type="entry name" value="PROTEIN ABCI12, CHLOROPLASTIC"/>
    <property type="match status" value="1"/>
</dbReference>
<evidence type="ECO:0000256" key="5">
    <source>
        <dbReference type="SAM" id="Phobius"/>
    </source>
</evidence>
<reference evidence="6 7" key="1">
    <citation type="submission" date="2021-03" db="EMBL/GenBank/DDBJ databases">
        <title>Genomic Encyclopedia of Type Strains, Phase IV (KMG-IV): sequencing the most valuable type-strain genomes for metagenomic binning, comparative biology and taxonomic classification.</title>
        <authorList>
            <person name="Goeker M."/>
        </authorList>
    </citation>
    <scope>NUCLEOTIDE SEQUENCE [LARGE SCALE GENOMIC DNA]</scope>
    <source>
        <strain evidence="6 7">DSM 27138</strain>
    </source>
</reference>
<keyword evidence="4 5" id="KW-0472">Membrane</keyword>
<dbReference type="Proteomes" id="UP001519289">
    <property type="component" value="Unassembled WGS sequence"/>
</dbReference>
<evidence type="ECO:0000256" key="4">
    <source>
        <dbReference type="ARBA" id="ARBA00023136"/>
    </source>
</evidence>
<evidence type="ECO:0000313" key="7">
    <source>
        <dbReference type="Proteomes" id="UP001519289"/>
    </source>
</evidence>
<keyword evidence="7" id="KW-1185">Reference proteome</keyword>
<dbReference type="RefSeq" id="WP_342589443.1">
    <property type="nucleotide sequence ID" value="NZ_JAGGLG010000010.1"/>
</dbReference>
<dbReference type="CDD" id="cd16914">
    <property type="entry name" value="EcfT"/>
    <property type="match status" value="1"/>
</dbReference>
<dbReference type="Pfam" id="PF02361">
    <property type="entry name" value="CbiQ"/>
    <property type="match status" value="1"/>
</dbReference>
<evidence type="ECO:0000256" key="3">
    <source>
        <dbReference type="ARBA" id="ARBA00022989"/>
    </source>
</evidence>
<dbReference type="EMBL" id="JAGGLG010000010">
    <property type="protein sequence ID" value="MBP2018188.1"/>
    <property type="molecule type" value="Genomic_DNA"/>
</dbReference>
<dbReference type="InterPro" id="IPR003339">
    <property type="entry name" value="ABC/ECF_trnsptr_transmembrane"/>
</dbReference>
<comment type="subcellular location">
    <subcellularLocation>
        <location evidence="1">Membrane</location>
        <topology evidence="1">Multi-pass membrane protein</topology>
    </subcellularLocation>
</comment>
<keyword evidence="3 5" id="KW-1133">Transmembrane helix</keyword>
<feature type="transmembrane region" description="Helical" evidence="5">
    <location>
        <begin position="108"/>
        <end position="128"/>
    </location>
</feature>
<proteinExistence type="predicted"/>
<accession>A0ABS4JRN0</accession>
<name>A0ABS4JRN0_9FIRM</name>
<protein>
    <submittedName>
        <fullName evidence="6">Energy-coupling factor transport system permease protein</fullName>
    </submittedName>
</protein>
<organism evidence="6 7">
    <name type="scientific">Symbiobacterium terraclitae</name>
    <dbReference type="NCBI Taxonomy" id="557451"/>
    <lineage>
        <taxon>Bacteria</taxon>
        <taxon>Bacillati</taxon>
        <taxon>Bacillota</taxon>
        <taxon>Clostridia</taxon>
        <taxon>Eubacteriales</taxon>
        <taxon>Symbiobacteriaceae</taxon>
        <taxon>Symbiobacterium</taxon>
    </lineage>
</organism>
<evidence type="ECO:0000313" key="6">
    <source>
        <dbReference type="EMBL" id="MBP2018188.1"/>
    </source>
</evidence>
<feature type="transmembrane region" description="Helical" evidence="5">
    <location>
        <begin position="67"/>
        <end position="88"/>
    </location>
</feature>